<comment type="similarity">
    <text evidence="1 2">Belongs to the BolA/IbaG family.</text>
</comment>
<feature type="region of interest" description="Disordered" evidence="3">
    <location>
        <begin position="86"/>
        <end position="125"/>
    </location>
</feature>
<evidence type="ECO:0000256" key="2">
    <source>
        <dbReference type="RuleBase" id="RU003860"/>
    </source>
</evidence>
<dbReference type="Gene3D" id="3.30.300.90">
    <property type="entry name" value="BolA-like"/>
    <property type="match status" value="1"/>
</dbReference>
<dbReference type="EMBL" id="CP119905">
    <property type="protein sequence ID" value="WFD24301.1"/>
    <property type="molecule type" value="Genomic_DNA"/>
</dbReference>
<evidence type="ECO:0000313" key="5">
    <source>
        <dbReference type="Proteomes" id="UP001214415"/>
    </source>
</evidence>
<protein>
    <recommendedName>
        <fullName evidence="6">Bola-like protein</fullName>
    </recommendedName>
</protein>
<dbReference type="GO" id="GO:0005759">
    <property type="term" value="C:mitochondrial matrix"/>
    <property type="evidence" value="ECO:0007669"/>
    <property type="project" value="TreeGrafter"/>
</dbReference>
<accession>A0AAF0EKA1</accession>
<evidence type="ECO:0000256" key="1">
    <source>
        <dbReference type="ARBA" id="ARBA00005578"/>
    </source>
</evidence>
<evidence type="ECO:0000313" key="4">
    <source>
        <dbReference type="EMBL" id="WFD24301.1"/>
    </source>
</evidence>
<dbReference type="SUPFAM" id="SSF82657">
    <property type="entry name" value="BolA-like"/>
    <property type="match status" value="1"/>
</dbReference>
<dbReference type="PANTHER" id="PTHR46188">
    <property type="entry name" value="BOLA-LIKE PROTEIN 3"/>
    <property type="match status" value="1"/>
</dbReference>
<feature type="compositionally biased region" description="Polar residues" evidence="3">
    <location>
        <begin position="140"/>
        <end position="157"/>
    </location>
</feature>
<organism evidence="4 5">
    <name type="scientific">Malassezia equina</name>
    <dbReference type="NCBI Taxonomy" id="1381935"/>
    <lineage>
        <taxon>Eukaryota</taxon>
        <taxon>Fungi</taxon>
        <taxon>Dikarya</taxon>
        <taxon>Basidiomycota</taxon>
        <taxon>Ustilaginomycotina</taxon>
        <taxon>Malasseziomycetes</taxon>
        <taxon>Malasseziales</taxon>
        <taxon>Malasseziaceae</taxon>
        <taxon>Malassezia</taxon>
    </lineage>
</organism>
<reference evidence="4" key="1">
    <citation type="submission" date="2023-03" db="EMBL/GenBank/DDBJ databases">
        <title>Mating type loci evolution in Malassezia.</title>
        <authorList>
            <person name="Coelho M.A."/>
        </authorList>
    </citation>
    <scope>NUCLEOTIDE SEQUENCE</scope>
    <source>
        <strain evidence="4">CBS 12830</strain>
    </source>
</reference>
<dbReference type="AlphaFoldDB" id="A0AAF0EKA1"/>
<feature type="region of interest" description="Disordered" evidence="3">
    <location>
        <begin position="138"/>
        <end position="157"/>
    </location>
</feature>
<name>A0AAF0EKA1_9BASI</name>
<dbReference type="InterPro" id="IPR052275">
    <property type="entry name" value="Mt_Fe-S_assembly_factor"/>
</dbReference>
<proteinExistence type="inferred from homology"/>
<evidence type="ECO:0000256" key="3">
    <source>
        <dbReference type="SAM" id="MobiDB-lite"/>
    </source>
</evidence>
<sequence length="251" mass="27617">MVSQAELEAAIHSKLGDIQTLFVSDVSGGCGQAYDVVIVSDQFEGKSTLQRHRLVNDRLKAEIASMHAFSQKTYTRQQFEELKSKYARTEASAPSAGAPMAEESTSTPTPSVPPLRMPLTPERSAVPEVTLTPVLEMSSALRSSSGTPSQSDYDMRTSDSLSTSRLYHTRISDPEFWLHIRQTLEAQLMGRQADAEDMATDADVSSSRARVPGQSEVAMLFEDFFLSQKHYLSANDIARIRDVTGMHGMHG</sequence>
<gene>
    <name evidence="4" type="ORF">MEQU1_003000</name>
</gene>
<dbReference type="InterPro" id="IPR036065">
    <property type="entry name" value="BolA-like_sf"/>
</dbReference>
<dbReference type="Pfam" id="PF01722">
    <property type="entry name" value="BolA"/>
    <property type="match status" value="1"/>
</dbReference>
<dbReference type="Proteomes" id="UP001214415">
    <property type="component" value="Chromosome 6"/>
</dbReference>
<keyword evidence="5" id="KW-1185">Reference proteome</keyword>
<dbReference type="PANTHER" id="PTHR46188:SF1">
    <property type="entry name" value="BOLA-LIKE PROTEIN 3"/>
    <property type="match status" value="1"/>
</dbReference>
<dbReference type="InterPro" id="IPR002634">
    <property type="entry name" value="BolA"/>
</dbReference>
<evidence type="ECO:0008006" key="6">
    <source>
        <dbReference type="Google" id="ProtNLM"/>
    </source>
</evidence>